<dbReference type="AlphaFoldDB" id="A0AAV8V7J1"/>
<dbReference type="Proteomes" id="UP001159042">
    <property type="component" value="Unassembled WGS sequence"/>
</dbReference>
<accession>A0AAV8V7J1</accession>
<protein>
    <submittedName>
        <fullName evidence="2">Uncharacterized protein</fullName>
    </submittedName>
</protein>
<feature type="region of interest" description="Disordered" evidence="1">
    <location>
        <begin position="1"/>
        <end position="39"/>
    </location>
</feature>
<feature type="region of interest" description="Disordered" evidence="1">
    <location>
        <begin position="285"/>
        <end position="325"/>
    </location>
</feature>
<reference evidence="2 3" key="1">
    <citation type="journal article" date="2023" name="Insect Mol. Biol.">
        <title>Genome sequencing provides insights into the evolution of gene families encoding plant cell wall-degrading enzymes in longhorned beetles.</title>
        <authorList>
            <person name="Shin N.R."/>
            <person name="Okamura Y."/>
            <person name="Kirsch R."/>
            <person name="Pauchet Y."/>
        </authorList>
    </citation>
    <scope>NUCLEOTIDE SEQUENCE [LARGE SCALE GENOMIC DNA]</scope>
    <source>
        <strain evidence="2">EAD_L_NR</strain>
    </source>
</reference>
<comment type="caution">
    <text evidence="2">The sequence shown here is derived from an EMBL/GenBank/DDBJ whole genome shotgun (WGS) entry which is preliminary data.</text>
</comment>
<sequence>MGKKMADDAESDSNFEDNAWETDESSDNKENDEPVVMIDADEVNNTSTPHVAGNQVDINSELADPLPAGTPSLSREVLSLLGKESEKLPSEGEIIHYDLASQWEEILTVGLNKDTRTSLIQKYPPNKNCTLMGIPKLNPEAKAASTEVSLKRNERLQEIQGQLGASLAALGKVLTKLLGVEGGADSNHSSIEGISDACRLIADLHHQESEVRRKLLLHIFNKDLKEVMTESKVDTWLFGINLGDRIRTAKAMDRSGQDLWTSFVKWTPSKTINFRLFKLDESAQASKEAGRTETDNCELTSQPISGVEQEPMEESEEVRKEIEEI</sequence>
<gene>
    <name evidence="2" type="ORF">NQ315_006016</name>
</gene>
<name>A0AAV8V7J1_9CUCU</name>
<evidence type="ECO:0000256" key="1">
    <source>
        <dbReference type="SAM" id="MobiDB-lite"/>
    </source>
</evidence>
<proteinExistence type="predicted"/>
<evidence type="ECO:0000313" key="2">
    <source>
        <dbReference type="EMBL" id="KAJ8910168.1"/>
    </source>
</evidence>
<dbReference type="PANTHER" id="PTHR34239">
    <property type="entry name" value="APPLE DOMAIN-CONTAINING PROTEIN"/>
    <property type="match status" value="1"/>
</dbReference>
<dbReference type="PANTHER" id="PTHR34239:SF2">
    <property type="entry name" value="TRANSPOSABLE ELEMENT P TRANSPOSASE_THAP9 CONSERVED DOMAIN-CONTAINING PROTEIN"/>
    <property type="match status" value="1"/>
</dbReference>
<dbReference type="EMBL" id="JANEYG010000345">
    <property type="protein sequence ID" value="KAJ8910168.1"/>
    <property type="molecule type" value="Genomic_DNA"/>
</dbReference>
<organism evidence="2 3">
    <name type="scientific">Exocentrus adspersus</name>
    <dbReference type="NCBI Taxonomy" id="1586481"/>
    <lineage>
        <taxon>Eukaryota</taxon>
        <taxon>Metazoa</taxon>
        <taxon>Ecdysozoa</taxon>
        <taxon>Arthropoda</taxon>
        <taxon>Hexapoda</taxon>
        <taxon>Insecta</taxon>
        <taxon>Pterygota</taxon>
        <taxon>Neoptera</taxon>
        <taxon>Endopterygota</taxon>
        <taxon>Coleoptera</taxon>
        <taxon>Polyphaga</taxon>
        <taxon>Cucujiformia</taxon>
        <taxon>Chrysomeloidea</taxon>
        <taxon>Cerambycidae</taxon>
        <taxon>Lamiinae</taxon>
        <taxon>Acanthocinini</taxon>
        <taxon>Exocentrus</taxon>
    </lineage>
</organism>
<evidence type="ECO:0000313" key="3">
    <source>
        <dbReference type="Proteomes" id="UP001159042"/>
    </source>
</evidence>
<feature type="compositionally biased region" description="Acidic residues" evidence="1">
    <location>
        <begin position="8"/>
        <end position="25"/>
    </location>
</feature>
<keyword evidence="3" id="KW-1185">Reference proteome</keyword>